<reference evidence="1 2" key="1">
    <citation type="journal article" date="2008" name="Nature">
        <title>The genome of Laccaria bicolor provides insights into mycorrhizal symbiosis.</title>
        <authorList>
            <person name="Martin F."/>
            <person name="Aerts A."/>
            <person name="Ahren D."/>
            <person name="Brun A."/>
            <person name="Danchin E.G.J."/>
            <person name="Duchaussoy F."/>
            <person name="Gibon J."/>
            <person name="Kohler A."/>
            <person name="Lindquist E."/>
            <person name="Pereda V."/>
            <person name="Salamov A."/>
            <person name="Shapiro H.J."/>
            <person name="Wuyts J."/>
            <person name="Blaudez D."/>
            <person name="Buee M."/>
            <person name="Brokstein P."/>
            <person name="Canbaeck B."/>
            <person name="Cohen D."/>
            <person name="Courty P.E."/>
            <person name="Coutinho P.M."/>
            <person name="Delaruelle C."/>
            <person name="Detter J.C."/>
            <person name="Deveau A."/>
            <person name="DiFazio S."/>
            <person name="Duplessis S."/>
            <person name="Fraissinet-Tachet L."/>
            <person name="Lucic E."/>
            <person name="Frey-Klett P."/>
            <person name="Fourrey C."/>
            <person name="Feussner I."/>
            <person name="Gay G."/>
            <person name="Grimwood J."/>
            <person name="Hoegger P.J."/>
            <person name="Jain P."/>
            <person name="Kilaru S."/>
            <person name="Labbe J."/>
            <person name="Lin Y.C."/>
            <person name="Legue V."/>
            <person name="Le Tacon F."/>
            <person name="Marmeisse R."/>
            <person name="Melayah D."/>
            <person name="Montanini B."/>
            <person name="Muratet M."/>
            <person name="Nehls U."/>
            <person name="Niculita-Hirzel H."/>
            <person name="Oudot-Le Secq M.P."/>
            <person name="Peter M."/>
            <person name="Quesneville H."/>
            <person name="Rajashekar B."/>
            <person name="Reich M."/>
            <person name="Rouhier N."/>
            <person name="Schmutz J."/>
            <person name="Yin T."/>
            <person name="Chalot M."/>
            <person name="Henrissat B."/>
            <person name="Kuees U."/>
            <person name="Lucas S."/>
            <person name="Van de Peer Y."/>
            <person name="Podila G.K."/>
            <person name="Polle A."/>
            <person name="Pukkila P.J."/>
            <person name="Richardson P.M."/>
            <person name="Rouze P."/>
            <person name="Sanders I.R."/>
            <person name="Stajich J.E."/>
            <person name="Tunlid A."/>
            <person name="Tuskan G."/>
            <person name="Grigoriev I.V."/>
        </authorList>
    </citation>
    <scope>NUCLEOTIDE SEQUENCE [LARGE SCALE GENOMIC DNA]</scope>
    <source>
        <strain evidence="2">S238N-H82 / ATCC MYA-4686</strain>
    </source>
</reference>
<dbReference type="GeneID" id="6080562"/>
<keyword evidence="2" id="KW-1185">Reference proteome</keyword>
<accession>B0DLN3</accession>
<dbReference type="EMBL" id="DS547118">
    <property type="protein sequence ID" value="EDR04420.1"/>
    <property type="molecule type" value="Genomic_DNA"/>
</dbReference>
<dbReference type="InParanoid" id="B0DLN3"/>
<evidence type="ECO:0000313" key="1">
    <source>
        <dbReference type="EMBL" id="EDR04420.1"/>
    </source>
</evidence>
<organism evidence="2">
    <name type="scientific">Laccaria bicolor (strain S238N-H82 / ATCC MYA-4686)</name>
    <name type="common">Bicoloured deceiver</name>
    <name type="synonym">Laccaria laccata var. bicolor</name>
    <dbReference type="NCBI Taxonomy" id="486041"/>
    <lineage>
        <taxon>Eukaryota</taxon>
        <taxon>Fungi</taxon>
        <taxon>Dikarya</taxon>
        <taxon>Basidiomycota</taxon>
        <taxon>Agaricomycotina</taxon>
        <taxon>Agaricomycetes</taxon>
        <taxon>Agaricomycetidae</taxon>
        <taxon>Agaricales</taxon>
        <taxon>Agaricineae</taxon>
        <taxon>Hydnangiaceae</taxon>
        <taxon>Laccaria</taxon>
    </lineage>
</organism>
<dbReference type="HOGENOM" id="CLU_3069088_0_0_1"/>
<evidence type="ECO:0000313" key="2">
    <source>
        <dbReference type="Proteomes" id="UP000001194"/>
    </source>
</evidence>
<protein>
    <submittedName>
        <fullName evidence="1">Predicted protein</fullName>
    </submittedName>
</protein>
<name>B0DLN3_LACBS</name>
<dbReference type="Proteomes" id="UP000001194">
    <property type="component" value="Unassembled WGS sequence"/>
</dbReference>
<dbReference type="AlphaFoldDB" id="B0DLN3"/>
<proteinExistence type="predicted"/>
<dbReference type="RefSeq" id="XP_001884939.1">
    <property type="nucleotide sequence ID" value="XM_001884904.1"/>
</dbReference>
<sequence length="53" mass="6043">MHCENVDWWTSDDPNWLSLTPGEIFHTDGILAKTRYNTTGGFRILIEPLGVSH</sequence>
<dbReference type="KEGG" id="lbc:LACBIDRAFT_304458"/>
<gene>
    <name evidence="1" type="ORF">LACBIDRAFT_304458</name>
</gene>